<dbReference type="Pfam" id="PF13540">
    <property type="entry name" value="RCC1_2"/>
    <property type="match status" value="1"/>
</dbReference>
<organism evidence="4 5">
    <name type="scientific">Bombiscardovia apis</name>
    <dbReference type="NCBI Taxonomy" id="2932182"/>
    <lineage>
        <taxon>Bacteria</taxon>
        <taxon>Bacillati</taxon>
        <taxon>Actinomycetota</taxon>
        <taxon>Actinomycetes</taxon>
        <taxon>Bifidobacteriales</taxon>
        <taxon>Bifidobacteriaceae</taxon>
        <taxon>Bombiscardovia</taxon>
    </lineage>
</organism>
<evidence type="ECO:0000313" key="5">
    <source>
        <dbReference type="Proteomes" id="UP001321748"/>
    </source>
</evidence>
<dbReference type="PROSITE" id="PS00626">
    <property type="entry name" value="RCC1_2"/>
    <property type="match status" value="5"/>
</dbReference>
<dbReference type="Gene3D" id="2.60.40.4270">
    <property type="entry name" value="Listeria-Bacteroides repeat domain"/>
    <property type="match status" value="1"/>
</dbReference>
<sequence length="1016" mass="107550">MGDTRFDASTLPIQAQTPPDVQFVDVAAGLAHIAAVGDDGNIYSWGDNSYGHLGTGSRGGYLDTPTKTVQGDLPPGEYYIKVQAGANHTVALTNRHNVYAWGWNEFGQLGKGHLRDAYEPTRVLLENLPAGEYYSDIVAANVTSAALTNKGNMYAWGGNSSGQLGDGTVNSVEPWGKTRPVKVLQGDIPADEHVTAMGMGAASLLAVTDKGNLYTWGENAHGQLGDGTHNNRRTPGKIAPNVLPPDEHFIYASSEYETSAAITDKGNLYTWGDNNRGQLGDGTHNDRSIPGKIETGDLPAGEHYISSVFGVAQGLAVTNRGTVMSWGRNDIGQLGAGDTVDHSTPVRTRKPKYIIDSVTFDGSTVGHKDFDQDTGVMTFDVPERGPGTIEVIVSYHTAGVIINGTILEGPTRTATLHYTYAPIYDVNFELGEATGSTNSPSPDAQYVFSDDPQPILYPSFNPTWSGHWFIGWTAPDGKLWDFHTPVTSNMTLTAKWESYQFKLDPNSGPTIGGNTVSVIAPNSPQSIVYTSVSAGYEHSVAIGSDGNTYAWGSNTSGQLGDGSTSSHSALPVRVATPSGVRFVSVSAGKNHTLALGTDNNLYAWGDNTYGQLGDGSNTSRNTPIQVNRITLPAGHFYMDISAGWNHNIAISSNRKTFTWGNNDHGQLGDGSNTNRNKPVRVSQGALPMGQYFASVSAGGSHTAAIDSDNLAYAWGDNAQGQIGNGTTNDSNAPVQVSQGDLPAGERHTAISAGTNHTLTLASNNEAYAWGNNDHGQLGDGSNTDRNAPVQVSRGTLPAGEHFTSISAGGWHSVALSSNNAIYAWGRNDFGQLGDGANADRNAPDAIAQGALPAGQHYTNVSAGGTHTVANVSNKHTGAWGHNNTGQLGNDSDLDHNVSVQVGLQKLVVTAVEFDQVEVSPAPVWDGDNQAWNVKPQAHLPGRVDVSIHWTLGGVAYDNYPLSYTYLMPIPSAGSIPLYRLGGGVMIGLTIFSSLTIAGYQLSRKHKRAGKHGTIAV</sequence>
<dbReference type="PROSITE" id="PS50012">
    <property type="entry name" value="RCC1_3"/>
    <property type="match status" value="12"/>
</dbReference>
<feature type="domain" description="RCC1-like" evidence="3">
    <location>
        <begin position="80"/>
        <end position="348"/>
    </location>
</feature>
<keyword evidence="1" id="KW-0677">Repeat</keyword>
<dbReference type="EMBL" id="AP026800">
    <property type="protein sequence ID" value="BDR54904.1"/>
    <property type="molecule type" value="Genomic_DNA"/>
</dbReference>
<dbReference type="InterPro" id="IPR058923">
    <property type="entry name" value="RCC1-like_dom"/>
</dbReference>
<dbReference type="PANTHER" id="PTHR22872">
    <property type="entry name" value="BTK-BINDING PROTEIN-RELATED"/>
    <property type="match status" value="1"/>
</dbReference>
<dbReference type="Pfam" id="PF00415">
    <property type="entry name" value="RCC1"/>
    <property type="match status" value="2"/>
</dbReference>
<gene>
    <name evidence="4" type="ORF">KIMH_10150</name>
</gene>
<proteinExistence type="predicted"/>
<dbReference type="Pfam" id="PF25390">
    <property type="entry name" value="WD40_RLD"/>
    <property type="match status" value="2"/>
</dbReference>
<dbReference type="Proteomes" id="UP001321748">
    <property type="component" value="Chromosome"/>
</dbReference>
<evidence type="ECO:0000256" key="1">
    <source>
        <dbReference type="ARBA" id="ARBA00022737"/>
    </source>
</evidence>
<evidence type="ECO:0000313" key="4">
    <source>
        <dbReference type="EMBL" id="BDR54904.1"/>
    </source>
</evidence>
<dbReference type="InterPro" id="IPR042229">
    <property type="entry name" value="Listeria/Bacterioides_rpt_sf"/>
</dbReference>
<dbReference type="InterPro" id="IPR009091">
    <property type="entry name" value="RCC1/BLIP-II"/>
</dbReference>
<evidence type="ECO:0000256" key="2">
    <source>
        <dbReference type="SAM" id="Phobius"/>
    </source>
</evidence>
<name>A0ABN6SFV1_9BIFI</name>
<evidence type="ECO:0000259" key="3">
    <source>
        <dbReference type="Pfam" id="PF25390"/>
    </source>
</evidence>
<dbReference type="PRINTS" id="PR00633">
    <property type="entry name" value="RCCNDNSATION"/>
</dbReference>
<accession>A0ABN6SFV1</accession>
<feature type="transmembrane region" description="Helical" evidence="2">
    <location>
        <begin position="977"/>
        <end position="1001"/>
    </location>
</feature>
<keyword evidence="2" id="KW-0812">Transmembrane</keyword>
<feature type="domain" description="RCC1-like" evidence="3">
    <location>
        <begin position="673"/>
        <end position="903"/>
    </location>
</feature>
<protein>
    <recommendedName>
        <fullName evidence="3">RCC1-like domain-containing protein</fullName>
    </recommendedName>
</protein>
<dbReference type="InterPro" id="IPR051625">
    <property type="entry name" value="Signaling_Regulatory_Domain"/>
</dbReference>
<keyword evidence="5" id="KW-1185">Reference proteome</keyword>
<dbReference type="InterPro" id="IPR000408">
    <property type="entry name" value="Reg_chr_condens"/>
</dbReference>
<reference evidence="4 5" key="1">
    <citation type="journal article" date="2023" name="Microbiol. Spectr.">
        <title>Symbiosis of Carpenter Bees with Uncharacterized Lactic Acid Bacteria Showing NAD Auxotrophy.</title>
        <authorList>
            <person name="Kawasaki S."/>
            <person name="Ozawa K."/>
            <person name="Mori T."/>
            <person name="Yamamoto A."/>
            <person name="Ito M."/>
            <person name="Ohkuma M."/>
            <person name="Sakamoto M."/>
            <person name="Matsutani M."/>
        </authorList>
    </citation>
    <scope>NUCLEOTIDE SEQUENCE [LARGE SCALE GENOMIC DNA]</scope>
    <source>
        <strain evidence="4 5">KimH</strain>
    </source>
</reference>
<dbReference type="Gene3D" id="2.130.10.30">
    <property type="entry name" value="Regulator of chromosome condensation 1/beta-lactamase-inhibitor protein II"/>
    <property type="match status" value="4"/>
</dbReference>
<keyword evidence="2" id="KW-1133">Transmembrane helix</keyword>
<dbReference type="SUPFAM" id="SSF50985">
    <property type="entry name" value="RCC1/BLIP-II"/>
    <property type="match status" value="2"/>
</dbReference>
<keyword evidence="2" id="KW-0472">Membrane</keyword>